<evidence type="ECO:0000256" key="1">
    <source>
        <dbReference type="ARBA" id="ARBA00006738"/>
    </source>
</evidence>
<dbReference type="EMBL" id="MHNL01000035">
    <property type="protein sequence ID" value="OGZ43372.1"/>
    <property type="molecule type" value="Genomic_DNA"/>
</dbReference>
<dbReference type="GO" id="GO:0003676">
    <property type="term" value="F:nucleic acid binding"/>
    <property type="evidence" value="ECO:0007669"/>
    <property type="project" value="InterPro"/>
</dbReference>
<proteinExistence type="inferred from homology"/>
<dbReference type="Gene3D" id="3.40.1350.10">
    <property type="match status" value="1"/>
</dbReference>
<dbReference type="InterPro" id="IPR011335">
    <property type="entry name" value="Restrct_endonuc-II-like"/>
</dbReference>
<dbReference type="PANTHER" id="PTHR34039">
    <property type="entry name" value="UPF0102 PROTEIN YRAN"/>
    <property type="match status" value="1"/>
</dbReference>
<gene>
    <name evidence="3" type="ORF">A2756_05140</name>
</gene>
<evidence type="ECO:0000313" key="3">
    <source>
        <dbReference type="EMBL" id="OGZ43372.1"/>
    </source>
</evidence>
<dbReference type="Pfam" id="PF02021">
    <property type="entry name" value="UPF0102"/>
    <property type="match status" value="1"/>
</dbReference>
<dbReference type="Proteomes" id="UP000177785">
    <property type="component" value="Unassembled WGS sequence"/>
</dbReference>
<evidence type="ECO:0000256" key="2">
    <source>
        <dbReference type="HAMAP-Rule" id="MF_00048"/>
    </source>
</evidence>
<reference evidence="3 4" key="1">
    <citation type="journal article" date="2016" name="Nat. Commun.">
        <title>Thousands of microbial genomes shed light on interconnected biogeochemical processes in an aquifer system.</title>
        <authorList>
            <person name="Anantharaman K."/>
            <person name="Brown C.T."/>
            <person name="Hug L.A."/>
            <person name="Sharon I."/>
            <person name="Castelle C.J."/>
            <person name="Probst A.J."/>
            <person name="Thomas B.C."/>
            <person name="Singh A."/>
            <person name="Wilkins M.J."/>
            <person name="Karaoz U."/>
            <person name="Brodie E.L."/>
            <person name="Williams K.H."/>
            <person name="Hubbard S.S."/>
            <person name="Banfield J.F."/>
        </authorList>
    </citation>
    <scope>NUCLEOTIDE SEQUENCE [LARGE SCALE GENOMIC DNA]</scope>
</reference>
<comment type="similarity">
    <text evidence="1 2">Belongs to the UPF0102 family.</text>
</comment>
<organism evidence="3 4">
    <name type="scientific">Candidatus Ryanbacteria bacterium RIFCSPHIGHO2_01_FULL_48_27</name>
    <dbReference type="NCBI Taxonomy" id="1802115"/>
    <lineage>
        <taxon>Bacteria</taxon>
        <taxon>Candidatus Ryaniibacteriota</taxon>
    </lineage>
</organism>
<dbReference type="AlphaFoldDB" id="A0A1G2G056"/>
<dbReference type="HAMAP" id="MF_00048">
    <property type="entry name" value="UPF0102"/>
    <property type="match status" value="1"/>
</dbReference>
<accession>A0A1G2G056</accession>
<dbReference type="PANTHER" id="PTHR34039:SF1">
    <property type="entry name" value="UPF0102 PROTEIN YRAN"/>
    <property type="match status" value="1"/>
</dbReference>
<dbReference type="InterPro" id="IPR003509">
    <property type="entry name" value="UPF0102_YraN-like"/>
</dbReference>
<dbReference type="SUPFAM" id="SSF52980">
    <property type="entry name" value="Restriction endonuclease-like"/>
    <property type="match status" value="1"/>
</dbReference>
<evidence type="ECO:0000313" key="4">
    <source>
        <dbReference type="Proteomes" id="UP000177785"/>
    </source>
</evidence>
<comment type="caution">
    <text evidence="3">The sequence shown here is derived from an EMBL/GenBank/DDBJ whole genome shotgun (WGS) entry which is preliminary data.</text>
</comment>
<dbReference type="InterPro" id="IPR011856">
    <property type="entry name" value="tRNA_endonuc-like_dom_sf"/>
</dbReference>
<protein>
    <recommendedName>
        <fullName evidence="2">UPF0102 protein A2756_05140</fullName>
    </recommendedName>
</protein>
<name>A0A1G2G056_9BACT</name>
<sequence>MNNHIFVGKLGEDLAVRFLEERGFIVLERNYWKKWGELDIVSEKNDVLHFVEVKSVSQKMNSDEQKSVIHETSRQPEDAVHPWKVKRLSRTIHSYLAEKGIEENSWQFDIIAVFIDQEKKTARVRYTENILI</sequence>